<keyword evidence="1" id="KW-0472">Membrane</keyword>
<evidence type="ECO:0000313" key="2">
    <source>
        <dbReference type="EMBL" id="KSW11677.1"/>
    </source>
</evidence>
<evidence type="ECO:0000313" key="3">
    <source>
        <dbReference type="Proteomes" id="UP000053352"/>
    </source>
</evidence>
<dbReference type="EMBL" id="LNTB01000001">
    <property type="protein sequence ID" value="KSW11677.1"/>
    <property type="molecule type" value="Genomic_DNA"/>
</dbReference>
<feature type="transmembrane region" description="Helical" evidence="1">
    <location>
        <begin position="43"/>
        <end position="65"/>
    </location>
</feature>
<dbReference type="Proteomes" id="UP000053352">
    <property type="component" value="Unassembled WGS sequence"/>
</dbReference>
<organism evidence="2 3">
    <name type="scientific">Pyrodictium occultum</name>
    <dbReference type="NCBI Taxonomy" id="2309"/>
    <lineage>
        <taxon>Archaea</taxon>
        <taxon>Thermoproteota</taxon>
        <taxon>Thermoprotei</taxon>
        <taxon>Desulfurococcales</taxon>
        <taxon>Pyrodictiaceae</taxon>
        <taxon>Pyrodictium</taxon>
    </lineage>
</organism>
<keyword evidence="3" id="KW-1185">Reference proteome</keyword>
<evidence type="ECO:0000256" key="1">
    <source>
        <dbReference type="SAM" id="Phobius"/>
    </source>
</evidence>
<reference evidence="2 3" key="1">
    <citation type="submission" date="2015-11" db="EMBL/GenBank/DDBJ databases">
        <title>Genome sequence of Pyrodictium occultum PL-19, a marine hyperthermophilic archaeon isolated from Volcano, Italy.</title>
        <authorList>
            <person name="Utturkar S."/>
            <person name="Huber H."/>
            <person name="Leptihn S."/>
            <person name="Brown S."/>
            <person name="Stetter K.O."/>
            <person name="Podar M."/>
        </authorList>
    </citation>
    <scope>NUCLEOTIDE SEQUENCE [LARGE SCALE GENOMIC DNA]</scope>
    <source>
        <strain evidence="2 3">PL-19</strain>
    </source>
</reference>
<name>A0A0V8RUK7_PYROC</name>
<sequence length="122" mass="13446">MASALYMLIPSSTLAFIQGLELFNIVLVLILVALGIAPSLRRLLLTIIALLHVAYVKAYISTYGLQLALKPGLDVFVDRRGHASAMLDLAQLSAAGLLVDLLYERYLRARRRTININPQEPS</sequence>
<dbReference type="AlphaFoldDB" id="A0A0V8RUK7"/>
<feature type="transmembrane region" description="Helical" evidence="1">
    <location>
        <begin position="15"/>
        <end position="36"/>
    </location>
</feature>
<proteinExistence type="predicted"/>
<keyword evidence="1" id="KW-1133">Transmembrane helix</keyword>
<protein>
    <submittedName>
        <fullName evidence="2">Uncharacterized protein</fullName>
    </submittedName>
</protein>
<comment type="caution">
    <text evidence="2">The sequence shown here is derived from an EMBL/GenBank/DDBJ whole genome shotgun (WGS) entry which is preliminary data.</text>
</comment>
<feature type="transmembrane region" description="Helical" evidence="1">
    <location>
        <begin position="85"/>
        <end position="103"/>
    </location>
</feature>
<accession>A0A0V8RUK7</accession>
<gene>
    <name evidence="2" type="ORF">CF15_02325</name>
</gene>
<keyword evidence="1" id="KW-0812">Transmembrane</keyword>